<dbReference type="Pfam" id="PF01725">
    <property type="entry name" value="Ham1p_like"/>
    <property type="match status" value="1"/>
</dbReference>
<dbReference type="Proteomes" id="UP000261080">
    <property type="component" value="Unassembled WGS sequence"/>
</dbReference>
<evidence type="ECO:0000256" key="1">
    <source>
        <dbReference type="ARBA" id="ARBA00022801"/>
    </source>
</evidence>
<sequence length="205" mass="23449">MRLLYGTTNPAKLSSMKQVLDKLSIDMIGLRDLNTRIPEVEETGNDPLENAVLKAHTYYDTFHLPVFSCDSGLYFGDLSPDLQPGTHIRRVGGRSLNDEEMTAYYANLARIHGGLLTGRYKNAICLILDPEHIYQSIDESLWTEPFLLTDTPHSKRVPGYPLDRLSLDIATRKYYYDLPDRVVDSSAVHTGYYQFFRAHCHPEHR</sequence>
<keyword evidence="3" id="KW-1185">Reference proteome</keyword>
<comment type="caution">
    <text evidence="2">The sequence shown here is derived from an EMBL/GenBank/DDBJ whole genome shotgun (WGS) entry which is preliminary data.</text>
</comment>
<proteinExistence type="predicted"/>
<dbReference type="SUPFAM" id="SSF52972">
    <property type="entry name" value="ITPase-like"/>
    <property type="match status" value="1"/>
</dbReference>
<name>A0A3E3K1P0_9FIRM</name>
<gene>
    <name evidence="2" type="ORF">DW016_08980</name>
</gene>
<dbReference type="RefSeq" id="WP_024732148.1">
    <property type="nucleotide sequence ID" value="NZ_BAABYU010000001.1"/>
</dbReference>
<organism evidence="2 3">
    <name type="scientific">Sellimonas intestinalis</name>
    <dbReference type="NCBI Taxonomy" id="1653434"/>
    <lineage>
        <taxon>Bacteria</taxon>
        <taxon>Bacillati</taxon>
        <taxon>Bacillota</taxon>
        <taxon>Clostridia</taxon>
        <taxon>Lachnospirales</taxon>
        <taxon>Lachnospiraceae</taxon>
        <taxon>Sellimonas</taxon>
    </lineage>
</organism>
<evidence type="ECO:0000313" key="2">
    <source>
        <dbReference type="EMBL" id="RGE87059.1"/>
    </source>
</evidence>
<evidence type="ECO:0000313" key="3">
    <source>
        <dbReference type="Proteomes" id="UP000261080"/>
    </source>
</evidence>
<accession>A0A3E3K1P0</accession>
<dbReference type="GO" id="GO:0009143">
    <property type="term" value="P:nucleoside triphosphate catabolic process"/>
    <property type="evidence" value="ECO:0007669"/>
    <property type="project" value="InterPro"/>
</dbReference>
<dbReference type="EMBL" id="QVLX01000004">
    <property type="protein sequence ID" value="RGE87059.1"/>
    <property type="molecule type" value="Genomic_DNA"/>
</dbReference>
<keyword evidence="1" id="KW-0378">Hydrolase</keyword>
<dbReference type="GeneID" id="97192226"/>
<dbReference type="Gene3D" id="3.90.950.10">
    <property type="match status" value="1"/>
</dbReference>
<dbReference type="GO" id="GO:0047429">
    <property type="term" value="F:nucleoside triphosphate diphosphatase activity"/>
    <property type="evidence" value="ECO:0007669"/>
    <property type="project" value="InterPro"/>
</dbReference>
<reference evidence="2 3" key="1">
    <citation type="submission" date="2018-08" db="EMBL/GenBank/DDBJ databases">
        <title>A genome reference for cultivated species of the human gut microbiota.</title>
        <authorList>
            <person name="Zou Y."/>
            <person name="Xue W."/>
            <person name="Luo G."/>
        </authorList>
    </citation>
    <scope>NUCLEOTIDE SEQUENCE [LARGE SCALE GENOMIC DNA]</scope>
    <source>
        <strain evidence="2 3">AF37-2AT</strain>
    </source>
</reference>
<protein>
    <submittedName>
        <fullName evidence="2">Non-canonical purine NTP pyrophosphatase</fullName>
    </submittedName>
</protein>
<dbReference type="OrthoDB" id="9793950at2"/>
<dbReference type="InterPro" id="IPR029001">
    <property type="entry name" value="ITPase-like_fam"/>
</dbReference>
<dbReference type="InterPro" id="IPR002637">
    <property type="entry name" value="RdgB/HAM1"/>
</dbReference>
<dbReference type="AlphaFoldDB" id="A0A3E3K1P0"/>